<dbReference type="InterPro" id="IPR024618">
    <property type="entry name" value="DUF3857"/>
</dbReference>
<feature type="domain" description="DUF3857" evidence="2">
    <location>
        <begin position="70"/>
        <end position="213"/>
    </location>
</feature>
<feature type="domain" description="Transglutaminase-like" evidence="1">
    <location>
        <begin position="313"/>
        <end position="389"/>
    </location>
</feature>
<evidence type="ECO:0000259" key="1">
    <source>
        <dbReference type="Pfam" id="PF01841"/>
    </source>
</evidence>
<dbReference type="InterPro" id="IPR002931">
    <property type="entry name" value="Transglutaminase-like"/>
</dbReference>
<reference evidence="3" key="1">
    <citation type="submission" date="2018-07" db="EMBL/GenBank/DDBJ databases">
        <authorList>
            <consortium name="Genoscope - CEA"/>
            <person name="William W."/>
        </authorList>
    </citation>
    <scope>NUCLEOTIDE SEQUENCE</scope>
    <source>
        <strain evidence="3">IK1</strain>
    </source>
</reference>
<protein>
    <submittedName>
        <fullName evidence="3">Uncharacterized protein</fullName>
    </submittedName>
</protein>
<dbReference type="AlphaFoldDB" id="A0A653AHC4"/>
<sequence length="655" mass="77080">MKKGGYIYLIISVLFITTFVYGQDEKYEYGKISQEEFDMKSYSKDKDAEAVVLFDIGKSYFNRTESGFKVVFEKHTRIKVLSDAGIKYGEIDIPFYQQGNIFEKIEDLEGFTYNPDEKTYVKKSMLNINNSFDEKLNENWKLKKFAMPDVKAGSIIEYRYKIYSEYVFNLRDWEFQWKIPVIYSKYIVSLIPFYEYTWLFQGGKKFDEKKSYIDKGNDHYFAGIKYQNYNHEFVIKDLPAFNDEEFITSKNDYITKIDFQLSKVNQVNGTSTKVITTWEEMNKELLNSKDFGKYISRAEKIGSKSQTVQRWKTLTDEEKFDNIIEYVKTNYNWNGRESKFASKSPSDFEKEKTGNSADINLFTVGLLKSVGINANPVIVSTREHGRIKYDYPYMHFFNYVIILADVNGKKVLSDASEIMCLNNRVSERCINNKGLIVQKDKVEWVNTTIPIVSEDNTNMKFIINPDNSIKANITKFSTEYSALDYKKTCGEDKEDIKNHFKSETYEIVDSTFKTANFKKRNKIYALTFDVINKPEIINEKMYIDPFLKFSLSENPLKQPERTYPIDMIYPKKNTFNTYINVPDNWKIDYLPDNVKVDNELFSIEYKTIKDNNNINVTFSYFFKKPVYSENHYLLIKSYFNDIVNKGNEKIVLSKI</sequence>
<evidence type="ECO:0000313" key="3">
    <source>
        <dbReference type="EMBL" id="VBB47429.1"/>
    </source>
</evidence>
<dbReference type="Pfam" id="PF01841">
    <property type="entry name" value="Transglut_core"/>
    <property type="match status" value="1"/>
</dbReference>
<proteinExistence type="predicted"/>
<name>A0A653AHC4_9BACT</name>
<organism evidence="3">
    <name type="scientific">uncultured Paludibacter sp</name>
    <dbReference type="NCBI Taxonomy" id="497635"/>
    <lineage>
        <taxon>Bacteria</taxon>
        <taxon>Pseudomonadati</taxon>
        <taxon>Bacteroidota</taxon>
        <taxon>Bacteroidia</taxon>
        <taxon>Bacteroidales</taxon>
        <taxon>Paludibacteraceae</taxon>
        <taxon>Paludibacter</taxon>
        <taxon>environmental samples</taxon>
    </lineage>
</organism>
<gene>
    <name evidence="3" type="ORF">TRIP_D420210</name>
</gene>
<dbReference type="Gene3D" id="3.10.620.30">
    <property type="match status" value="1"/>
</dbReference>
<dbReference type="Gene3D" id="2.60.40.3140">
    <property type="match status" value="1"/>
</dbReference>
<dbReference type="EMBL" id="UPXZ01000037">
    <property type="protein sequence ID" value="VBB47429.1"/>
    <property type="molecule type" value="Genomic_DNA"/>
</dbReference>
<evidence type="ECO:0000259" key="2">
    <source>
        <dbReference type="Pfam" id="PF12969"/>
    </source>
</evidence>
<dbReference type="Gene3D" id="2.60.120.1130">
    <property type="match status" value="1"/>
</dbReference>
<accession>A0A653AHC4</accession>
<dbReference type="Pfam" id="PF12969">
    <property type="entry name" value="DUF3857"/>
    <property type="match status" value="1"/>
</dbReference>